<keyword evidence="2" id="KW-0808">Transferase</keyword>
<dbReference type="Proteomes" id="UP000315471">
    <property type="component" value="Unassembled WGS sequence"/>
</dbReference>
<keyword evidence="2" id="KW-0328">Glycosyltransferase</keyword>
<dbReference type="InterPro" id="IPR050256">
    <property type="entry name" value="Glycosyltransferase_2"/>
</dbReference>
<proteinExistence type="predicted"/>
<evidence type="ECO:0000313" key="2">
    <source>
        <dbReference type="EMBL" id="TWU43831.1"/>
    </source>
</evidence>
<comment type="caution">
    <text evidence="2">The sequence shown here is derived from an EMBL/GenBank/DDBJ whole genome shotgun (WGS) entry which is preliminary data.</text>
</comment>
<dbReference type="OrthoDB" id="284530at2"/>
<keyword evidence="3" id="KW-1185">Reference proteome</keyword>
<name>A0A5C6E817_9BACT</name>
<dbReference type="SUPFAM" id="SSF53448">
    <property type="entry name" value="Nucleotide-diphospho-sugar transferases"/>
    <property type="match status" value="1"/>
</dbReference>
<dbReference type="EMBL" id="SJPY01000002">
    <property type="protein sequence ID" value="TWU43831.1"/>
    <property type="molecule type" value="Genomic_DNA"/>
</dbReference>
<dbReference type="Pfam" id="PF00535">
    <property type="entry name" value="Glycos_transf_2"/>
    <property type="match status" value="1"/>
</dbReference>
<dbReference type="InterPro" id="IPR029044">
    <property type="entry name" value="Nucleotide-diphossugar_trans"/>
</dbReference>
<dbReference type="CDD" id="cd04179">
    <property type="entry name" value="DPM_DPG-synthase_like"/>
    <property type="match status" value="1"/>
</dbReference>
<feature type="domain" description="Glycosyltransferase 2-like" evidence="1">
    <location>
        <begin position="8"/>
        <end position="124"/>
    </location>
</feature>
<dbReference type="AlphaFoldDB" id="A0A5C6E817"/>
<dbReference type="Gene3D" id="3.90.550.10">
    <property type="entry name" value="Spore Coat Polysaccharide Biosynthesis Protein SpsA, Chain A"/>
    <property type="match status" value="1"/>
</dbReference>
<reference evidence="2 3" key="1">
    <citation type="submission" date="2019-02" db="EMBL/GenBank/DDBJ databases">
        <title>Deep-cultivation of Planctomycetes and their phenomic and genomic characterization uncovers novel biology.</title>
        <authorList>
            <person name="Wiegand S."/>
            <person name="Jogler M."/>
            <person name="Boedeker C."/>
            <person name="Pinto D."/>
            <person name="Vollmers J."/>
            <person name="Rivas-Marin E."/>
            <person name="Kohn T."/>
            <person name="Peeters S.H."/>
            <person name="Heuer A."/>
            <person name="Rast P."/>
            <person name="Oberbeckmann S."/>
            <person name="Bunk B."/>
            <person name="Jeske O."/>
            <person name="Meyerdierks A."/>
            <person name="Storesund J.E."/>
            <person name="Kallscheuer N."/>
            <person name="Luecker S."/>
            <person name="Lage O.M."/>
            <person name="Pohl T."/>
            <person name="Merkel B.J."/>
            <person name="Hornburger P."/>
            <person name="Mueller R.-W."/>
            <person name="Bruemmer F."/>
            <person name="Labrenz M."/>
            <person name="Spormann A.M."/>
            <person name="Op Den Camp H."/>
            <person name="Overmann J."/>
            <person name="Amann R."/>
            <person name="Jetten M.S.M."/>
            <person name="Mascher T."/>
            <person name="Medema M.H."/>
            <person name="Devos D.P."/>
            <person name="Kaster A.-K."/>
            <person name="Ovreas L."/>
            <person name="Rohde M."/>
            <person name="Galperin M.Y."/>
            <person name="Jogler C."/>
        </authorList>
    </citation>
    <scope>NUCLEOTIDE SEQUENCE [LARGE SCALE GENOMIC DNA]</scope>
    <source>
        <strain evidence="2 3">Q31b</strain>
    </source>
</reference>
<protein>
    <submittedName>
        <fullName evidence="2">Putative glycosyltransferase EpsH</fullName>
        <ecNumber evidence="2">2.4.-.-</ecNumber>
    </submittedName>
</protein>
<dbReference type="PANTHER" id="PTHR48090">
    <property type="entry name" value="UNDECAPRENYL-PHOSPHATE 4-DEOXY-4-FORMAMIDO-L-ARABINOSE TRANSFERASE-RELATED"/>
    <property type="match status" value="1"/>
</dbReference>
<dbReference type="GO" id="GO:0016757">
    <property type="term" value="F:glycosyltransferase activity"/>
    <property type="evidence" value="ECO:0007669"/>
    <property type="project" value="UniProtKB-KW"/>
</dbReference>
<dbReference type="InterPro" id="IPR001173">
    <property type="entry name" value="Glyco_trans_2-like"/>
</dbReference>
<dbReference type="RefSeq" id="WP_146598897.1">
    <property type="nucleotide sequence ID" value="NZ_SJPY01000002.1"/>
</dbReference>
<accession>A0A5C6E817</accession>
<dbReference type="EC" id="2.4.-.-" evidence="2"/>
<organism evidence="2 3">
    <name type="scientific">Novipirellula aureliae</name>
    <dbReference type="NCBI Taxonomy" id="2527966"/>
    <lineage>
        <taxon>Bacteria</taxon>
        <taxon>Pseudomonadati</taxon>
        <taxon>Planctomycetota</taxon>
        <taxon>Planctomycetia</taxon>
        <taxon>Pirellulales</taxon>
        <taxon>Pirellulaceae</taxon>
        <taxon>Novipirellula</taxon>
    </lineage>
</organism>
<gene>
    <name evidence="2" type="primary">epsH_1</name>
    <name evidence="2" type="ORF">Q31b_13630</name>
</gene>
<sequence length="196" mass="21880">MDNPTKISVVLPVRDGEHRIVDRIEYLLDALAAMTADRAEIVVVDDGSQDATVEVVEELRTKHPTVRIVRHSRPRGMEAAGQSGLERALGELVFIQETDSPIRIEDLQRLLRMSEDHSIVAARAESRPQPLSPALLRRLSAWGAAVEQQYNESEKARSPEPCCLQMVRRPHLYQLSSPKGGRVDLDNDTIRATSIS</sequence>
<evidence type="ECO:0000259" key="1">
    <source>
        <dbReference type="Pfam" id="PF00535"/>
    </source>
</evidence>
<evidence type="ECO:0000313" key="3">
    <source>
        <dbReference type="Proteomes" id="UP000315471"/>
    </source>
</evidence>